<dbReference type="InterPro" id="IPR051785">
    <property type="entry name" value="MMCE/EMCE_epimerase"/>
</dbReference>
<dbReference type="InterPro" id="IPR004360">
    <property type="entry name" value="Glyas_Fos-R_dOase_dom"/>
</dbReference>
<sequence>MRRLILALMAATALAGPVRAETPPATPAETAIGLQYRGNHVAMRVADLEEAVTWWTDLFGAREVRRSAVPALDPEIEIAFLHISGGFHIELVGGGSPVDPGAPEDIAADYSTAGYKHVGFMVADLEPVLAHLATHGVTPDYRVTRADYGVEIVLIRDPSGRFVELYAPLSSK</sequence>
<dbReference type="SUPFAM" id="SSF54593">
    <property type="entry name" value="Glyoxalase/Bleomycin resistance protein/Dihydroxybiphenyl dioxygenase"/>
    <property type="match status" value="1"/>
</dbReference>
<name>A0A6N6JBZ5_9RHOB</name>
<keyword evidence="1" id="KW-0479">Metal-binding</keyword>
<evidence type="ECO:0000256" key="1">
    <source>
        <dbReference type="ARBA" id="ARBA00022723"/>
    </source>
</evidence>
<keyword evidence="5" id="KW-1185">Reference proteome</keyword>
<feature type="chain" id="PRO_5026808973" description="VOC domain-containing protein" evidence="2">
    <location>
        <begin position="21"/>
        <end position="172"/>
    </location>
</feature>
<dbReference type="GO" id="GO:0046491">
    <property type="term" value="P:L-methylmalonyl-CoA metabolic process"/>
    <property type="evidence" value="ECO:0007669"/>
    <property type="project" value="TreeGrafter"/>
</dbReference>
<keyword evidence="2" id="KW-0732">Signal</keyword>
<protein>
    <recommendedName>
        <fullName evidence="3">VOC domain-containing protein</fullName>
    </recommendedName>
</protein>
<dbReference type="Pfam" id="PF00903">
    <property type="entry name" value="Glyoxalase"/>
    <property type="match status" value="1"/>
</dbReference>
<feature type="domain" description="VOC" evidence="3">
    <location>
        <begin position="37"/>
        <end position="168"/>
    </location>
</feature>
<dbReference type="InterPro" id="IPR029068">
    <property type="entry name" value="Glyas_Bleomycin-R_OHBP_Dase"/>
</dbReference>
<dbReference type="PANTHER" id="PTHR43048">
    <property type="entry name" value="METHYLMALONYL-COA EPIMERASE"/>
    <property type="match status" value="1"/>
</dbReference>
<dbReference type="CDD" id="cd06587">
    <property type="entry name" value="VOC"/>
    <property type="match status" value="1"/>
</dbReference>
<feature type="signal peptide" evidence="2">
    <location>
        <begin position="1"/>
        <end position="20"/>
    </location>
</feature>
<dbReference type="GO" id="GO:0046872">
    <property type="term" value="F:metal ion binding"/>
    <property type="evidence" value="ECO:0007669"/>
    <property type="project" value="UniProtKB-KW"/>
</dbReference>
<dbReference type="Gene3D" id="3.10.180.10">
    <property type="entry name" value="2,3-Dihydroxybiphenyl 1,2-Dioxygenase, domain 1"/>
    <property type="match status" value="1"/>
</dbReference>
<evidence type="ECO:0000256" key="2">
    <source>
        <dbReference type="SAM" id="SignalP"/>
    </source>
</evidence>
<dbReference type="AlphaFoldDB" id="A0A6N6JBZ5"/>
<dbReference type="GO" id="GO:0004493">
    <property type="term" value="F:methylmalonyl-CoA epimerase activity"/>
    <property type="evidence" value="ECO:0007669"/>
    <property type="project" value="TreeGrafter"/>
</dbReference>
<dbReference type="EMBL" id="BLJE01000001">
    <property type="protein sequence ID" value="GFE63527.1"/>
    <property type="molecule type" value="Genomic_DNA"/>
</dbReference>
<reference evidence="4 5" key="1">
    <citation type="submission" date="2019-12" db="EMBL/GenBank/DDBJ databases">
        <title>Litoreibacter badius sp. nov., a novel bacteriochlorophyll a-containing bacterium in the genus Litoreibacter.</title>
        <authorList>
            <person name="Kanamuro M."/>
            <person name="Takabe Y."/>
            <person name="Mori K."/>
            <person name="Takaichi S."/>
            <person name="Hanada S."/>
        </authorList>
    </citation>
    <scope>NUCLEOTIDE SEQUENCE [LARGE SCALE GENOMIC DNA]</scope>
    <source>
        <strain evidence="4 5">K6</strain>
    </source>
</reference>
<dbReference type="RefSeq" id="WP_159805321.1">
    <property type="nucleotide sequence ID" value="NZ_BLJE01000001.1"/>
</dbReference>
<dbReference type="PROSITE" id="PS51819">
    <property type="entry name" value="VOC"/>
    <property type="match status" value="1"/>
</dbReference>
<accession>A0A6N6JBZ5</accession>
<evidence type="ECO:0000313" key="4">
    <source>
        <dbReference type="EMBL" id="GFE63527.1"/>
    </source>
</evidence>
<proteinExistence type="predicted"/>
<gene>
    <name evidence="4" type="ORF">KIN_06010</name>
</gene>
<comment type="caution">
    <text evidence="4">The sequence shown here is derived from an EMBL/GenBank/DDBJ whole genome shotgun (WGS) entry which is preliminary data.</text>
</comment>
<dbReference type="Proteomes" id="UP000436822">
    <property type="component" value="Unassembled WGS sequence"/>
</dbReference>
<dbReference type="OrthoDB" id="9812656at2"/>
<dbReference type="InterPro" id="IPR037523">
    <property type="entry name" value="VOC_core"/>
</dbReference>
<dbReference type="PANTHER" id="PTHR43048:SF5">
    <property type="entry name" value="BLR5325 PROTEIN"/>
    <property type="match status" value="1"/>
</dbReference>
<organism evidence="4 5">
    <name type="scientific">Litoreibacter roseus</name>
    <dbReference type="NCBI Taxonomy" id="2601869"/>
    <lineage>
        <taxon>Bacteria</taxon>
        <taxon>Pseudomonadati</taxon>
        <taxon>Pseudomonadota</taxon>
        <taxon>Alphaproteobacteria</taxon>
        <taxon>Rhodobacterales</taxon>
        <taxon>Roseobacteraceae</taxon>
        <taxon>Litoreibacter</taxon>
    </lineage>
</organism>
<evidence type="ECO:0000259" key="3">
    <source>
        <dbReference type="PROSITE" id="PS51819"/>
    </source>
</evidence>
<evidence type="ECO:0000313" key="5">
    <source>
        <dbReference type="Proteomes" id="UP000436822"/>
    </source>
</evidence>